<name>A0AAD5S0A0_9PEZI</name>
<proteinExistence type="predicted"/>
<evidence type="ECO:0000313" key="2">
    <source>
        <dbReference type="EMBL" id="KAJ2907220.1"/>
    </source>
</evidence>
<dbReference type="Proteomes" id="UP001201980">
    <property type="component" value="Unassembled WGS sequence"/>
</dbReference>
<comment type="caution">
    <text evidence="2">The sequence shown here is derived from an EMBL/GenBank/DDBJ whole genome shotgun (WGS) entry which is preliminary data.</text>
</comment>
<gene>
    <name evidence="2" type="ORF">MKZ38_006514</name>
</gene>
<feature type="region of interest" description="Disordered" evidence="1">
    <location>
        <begin position="65"/>
        <end position="93"/>
    </location>
</feature>
<evidence type="ECO:0000256" key="1">
    <source>
        <dbReference type="SAM" id="MobiDB-lite"/>
    </source>
</evidence>
<sequence>MEFRSIDDCGPYAMSVVGRNGVLEEVETWLHVAPAKTQLIPVRLSRLSAHLDHWLLLCPSEQISRRHSSPGLSVQTARQNDDPPTATAPLPLPLTWSGTSADCCYYSVRQPYERRQPQRPAIASHCAGNRNNSPPPSSLEPSTPCKSQGEKLRRPGNDPMALLPFVTPHEPG</sequence>
<evidence type="ECO:0000313" key="3">
    <source>
        <dbReference type="Proteomes" id="UP001201980"/>
    </source>
</evidence>
<feature type="region of interest" description="Disordered" evidence="1">
    <location>
        <begin position="115"/>
        <end position="172"/>
    </location>
</feature>
<dbReference type="AlphaFoldDB" id="A0AAD5S0A0"/>
<accession>A0AAD5S0A0</accession>
<organism evidence="2 3">
    <name type="scientific">Zalerion maritima</name>
    <dbReference type="NCBI Taxonomy" id="339359"/>
    <lineage>
        <taxon>Eukaryota</taxon>
        <taxon>Fungi</taxon>
        <taxon>Dikarya</taxon>
        <taxon>Ascomycota</taxon>
        <taxon>Pezizomycotina</taxon>
        <taxon>Sordariomycetes</taxon>
        <taxon>Lulworthiomycetidae</taxon>
        <taxon>Lulworthiales</taxon>
        <taxon>Lulworthiaceae</taxon>
        <taxon>Zalerion</taxon>
    </lineage>
</organism>
<keyword evidence="3" id="KW-1185">Reference proteome</keyword>
<dbReference type="EMBL" id="JAKWBI020000003">
    <property type="protein sequence ID" value="KAJ2907220.1"/>
    <property type="molecule type" value="Genomic_DNA"/>
</dbReference>
<feature type="compositionally biased region" description="Low complexity" evidence="1">
    <location>
        <begin position="83"/>
        <end position="93"/>
    </location>
</feature>
<reference evidence="2" key="1">
    <citation type="submission" date="2022-07" db="EMBL/GenBank/DDBJ databases">
        <title>Draft genome sequence of Zalerion maritima ATCC 34329, a (micro)plastics degrading marine fungus.</title>
        <authorList>
            <person name="Paco A."/>
            <person name="Goncalves M.F.M."/>
            <person name="Rocha-Santos T.A.P."/>
            <person name="Alves A."/>
        </authorList>
    </citation>
    <scope>NUCLEOTIDE SEQUENCE</scope>
    <source>
        <strain evidence="2">ATCC 34329</strain>
    </source>
</reference>
<protein>
    <submittedName>
        <fullName evidence="2">Uncharacterized protein</fullName>
    </submittedName>
</protein>